<dbReference type="InterPro" id="IPR014757">
    <property type="entry name" value="Tscrpt_reg_IclR_C"/>
</dbReference>
<keyword evidence="3" id="KW-0804">Transcription</keyword>
<dbReference type="InterPro" id="IPR036388">
    <property type="entry name" value="WH-like_DNA-bd_sf"/>
</dbReference>
<dbReference type="EMBL" id="CP020925">
    <property type="protein sequence ID" value="ATP17761.1"/>
    <property type="molecule type" value="Genomic_DNA"/>
</dbReference>
<evidence type="ECO:0000259" key="5">
    <source>
        <dbReference type="PROSITE" id="PS51078"/>
    </source>
</evidence>
<dbReference type="SUPFAM" id="SSF55781">
    <property type="entry name" value="GAF domain-like"/>
    <property type="match status" value="1"/>
</dbReference>
<dbReference type="PANTHER" id="PTHR30136">
    <property type="entry name" value="HELIX-TURN-HELIX TRANSCRIPTIONAL REGULATOR, ICLR FAMILY"/>
    <property type="match status" value="1"/>
</dbReference>
<dbReference type="InterPro" id="IPR050707">
    <property type="entry name" value="HTH_MetabolicPath_Reg"/>
</dbReference>
<reference evidence="6 9" key="2">
    <citation type="submission" date="2017-04" db="EMBL/GenBank/DDBJ databases">
        <title>Characterization, genome and methylation analysis of a phthalic acid esters degrading strain Sphingobium yanoikuyae SHJ.</title>
        <authorList>
            <person name="Feng L."/>
        </authorList>
    </citation>
    <scope>NUCLEOTIDE SEQUENCE [LARGE SCALE GENOMIC DNA]</scope>
    <source>
        <strain evidence="6 9">SHJ</strain>
    </source>
</reference>
<dbReference type="SUPFAM" id="SSF46785">
    <property type="entry name" value="Winged helix' DNA-binding domain"/>
    <property type="match status" value="1"/>
</dbReference>
<dbReference type="Gene3D" id="1.10.10.10">
    <property type="entry name" value="Winged helix-like DNA-binding domain superfamily/Winged helix DNA-binding domain"/>
    <property type="match status" value="1"/>
</dbReference>
<dbReference type="Pfam" id="PF01614">
    <property type="entry name" value="IclR_C"/>
    <property type="match status" value="1"/>
</dbReference>
<organism evidence="7 8">
    <name type="scientific">Sphingobium yanoikuyae</name>
    <name type="common">Sphingomonas yanoikuyae</name>
    <dbReference type="NCBI Taxonomy" id="13690"/>
    <lineage>
        <taxon>Bacteria</taxon>
        <taxon>Pseudomonadati</taxon>
        <taxon>Pseudomonadota</taxon>
        <taxon>Alphaproteobacteria</taxon>
        <taxon>Sphingomonadales</taxon>
        <taxon>Sphingomonadaceae</taxon>
        <taxon>Sphingobium</taxon>
    </lineage>
</organism>
<dbReference type="PANTHER" id="PTHR30136:SF24">
    <property type="entry name" value="HTH-TYPE TRANSCRIPTIONAL REPRESSOR ALLR"/>
    <property type="match status" value="1"/>
</dbReference>
<keyword evidence="2" id="KW-0238">DNA-binding</keyword>
<dbReference type="PROSITE" id="PS51078">
    <property type="entry name" value="ICLR_ED"/>
    <property type="match status" value="1"/>
</dbReference>
<dbReference type="InterPro" id="IPR029016">
    <property type="entry name" value="GAF-like_dom_sf"/>
</dbReference>
<dbReference type="GO" id="GO:0003677">
    <property type="term" value="F:DNA binding"/>
    <property type="evidence" value="ECO:0007669"/>
    <property type="project" value="UniProtKB-KW"/>
</dbReference>
<dbReference type="InterPro" id="IPR036390">
    <property type="entry name" value="WH_DNA-bd_sf"/>
</dbReference>
<evidence type="ECO:0000313" key="8">
    <source>
        <dbReference type="Proteomes" id="UP000028534"/>
    </source>
</evidence>
<dbReference type="eggNOG" id="COG1414">
    <property type="taxonomic scope" value="Bacteria"/>
</dbReference>
<name>A0A084EDE3_SPHYA</name>
<feature type="domain" description="IclR-ED" evidence="5">
    <location>
        <begin position="89"/>
        <end position="270"/>
    </location>
</feature>
<reference evidence="7 8" key="1">
    <citation type="submission" date="2014-03" db="EMBL/GenBank/DDBJ databases">
        <title>Genome sequence of Sphingobium yanoikuyae B1.</title>
        <authorList>
            <person name="Gan H.M."/>
            <person name="Gan H.Y."/>
            <person name="Savka M.A."/>
        </authorList>
    </citation>
    <scope>NUCLEOTIDE SEQUENCE [LARGE SCALE GENOMIC DNA]</scope>
    <source>
        <strain evidence="7 8">B1</strain>
    </source>
</reference>
<dbReference type="Proteomes" id="UP000028534">
    <property type="component" value="Unassembled WGS sequence"/>
</dbReference>
<protein>
    <submittedName>
        <fullName evidence="7">Transcriptional regulator</fullName>
    </submittedName>
</protein>
<proteinExistence type="predicted"/>
<evidence type="ECO:0000256" key="3">
    <source>
        <dbReference type="ARBA" id="ARBA00023163"/>
    </source>
</evidence>
<keyword evidence="1" id="KW-0805">Transcription regulation</keyword>
<accession>A0A084EDE3</accession>
<dbReference type="Pfam" id="PF09339">
    <property type="entry name" value="HTH_IclR"/>
    <property type="match status" value="1"/>
</dbReference>
<dbReference type="STRING" id="13690.AX777_21115"/>
<gene>
    <name evidence="6" type="ORF">BV87_04755</name>
    <name evidence="7" type="ORF">CP98_04267</name>
</gene>
<sequence>MTDSRTTPRPPSTVRKVAKAVQESKAPAIARAAAILRLLGKSDRPLGVQAIAKELGLVPSTCLYVLRALVEEELVAFDPDTKRYALQAGVLTLARNWLRRDAFNDLAQPVLDRLAQRFGLTMLGVQAVGLDHMIVVAMAQSGSGFQLSAQVGSRFPALISATGRCIAAFGDYGEKELKARFDTLRWDDPPPFADWMEQLRQTRAQGFAVDEGQYIAGVTVVSAPVWKGAGRPVHALVAIGIGAALQREGLGALQQALVEAADALSEQLSGDRPLPAA</sequence>
<dbReference type="Gene3D" id="3.30.450.40">
    <property type="match status" value="1"/>
</dbReference>
<evidence type="ECO:0000313" key="6">
    <source>
        <dbReference type="EMBL" id="ATP17761.1"/>
    </source>
</evidence>
<dbReference type="GO" id="GO:0003700">
    <property type="term" value="F:DNA-binding transcription factor activity"/>
    <property type="evidence" value="ECO:0007669"/>
    <property type="project" value="TreeGrafter"/>
</dbReference>
<dbReference type="Proteomes" id="UP000037029">
    <property type="component" value="Chromosome"/>
</dbReference>
<evidence type="ECO:0000259" key="4">
    <source>
        <dbReference type="PROSITE" id="PS51077"/>
    </source>
</evidence>
<dbReference type="SMART" id="SM00346">
    <property type="entry name" value="HTH_ICLR"/>
    <property type="match status" value="1"/>
</dbReference>
<dbReference type="PROSITE" id="PS51077">
    <property type="entry name" value="HTH_ICLR"/>
    <property type="match status" value="1"/>
</dbReference>
<evidence type="ECO:0000313" key="9">
    <source>
        <dbReference type="Proteomes" id="UP000037029"/>
    </source>
</evidence>
<dbReference type="PATRIC" id="fig|13690.10.peg.4391"/>
<dbReference type="GO" id="GO:0045892">
    <property type="term" value="P:negative regulation of DNA-templated transcription"/>
    <property type="evidence" value="ECO:0007669"/>
    <property type="project" value="TreeGrafter"/>
</dbReference>
<feature type="domain" description="HTH iclR-type" evidence="4">
    <location>
        <begin position="26"/>
        <end position="88"/>
    </location>
</feature>
<dbReference type="EMBL" id="JGVR01000036">
    <property type="protein sequence ID" value="KEZ15985.1"/>
    <property type="molecule type" value="Genomic_DNA"/>
</dbReference>
<evidence type="ECO:0000313" key="7">
    <source>
        <dbReference type="EMBL" id="KEZ15985.1"/>
    </source>
</evidence>
<dbReference type="RefSeq" id="WP_037521968.1">
    <property type="nucleotide sequence ID" value="NZ_CALUBW010000153.1"/>
</dbReference>
<dbReference type="AlphaFoldDB" id="A0A084EDE3"/>
<evidence type="ECO:0000256" key="2">
    <source>
        <dbReference type="ARBA" id="ARBA00023125"/>
    </source>
</evidence>
<evidence type="ECO:0000256" key="1">
    <source>
        <dbReference type="ARBA" id="ARBA00023015"/>
    </source>
</evidence>
<dbReference type="InterPro" id="IPR005471">
    <property type="entry name" value="Tscrpt_reg_IclR_N"/>
</dbReference>